<dbReference type="KEGG" id="lll:129795879"/>
<keyword evidence="6" id="KW-1185">Reference proteome</keyword>
<dbReference type="GeneID" id="129795879"/>
<dbReference type="SUPFAM" id="SSF53474">
    <property type="entry name" value="alpha/beta-Hydrolases"/>
    <property type="match status" value="1"/>
</dbReference>
<organism evidence="5 6">
    <name type="scientific">Lutzomyia longipalpis</name>
    <name type="common">Sand fly</name>
    <dbReference type="NCBI Taxonomy" id="7200"/>
    <lineage>
        <taxon>Eukaryota</taxon>
        <taxon>Metazoa</taxon>
        <taxon>Ecdysozoa</taxon>
        <taxon>Arthropoda</taxon>
        <taxon>Hexapoda</taxon>
        <taxon>Insecta</taxon>
        <taxon>Pterygota</taxon>
        <taxon>Neoptera</taxon>
        <taxon>Endopterygota</taxon>
        <taxon>Diptera</taxon>
        <taxon>Nematocera</taxon>
        <taxon>Psychodoidea</taxon>
        <taxon>Psychodidae</taxon>
        <taxon>Lutzomyia</taxon>
        <taxon>Lutzomyia</taxon>
    </lineage>
</organism>
<dbReference type="Proteomes" id="UP000092461">
    <property type="component" value="Unassembled WGS sequence"/>
</dbReference>
<dbReference type="VEuPathDB" id="VectorBase:LLONM1_002401"/>
<name>A0A1B0GH51_LUTLO</name>
<dbReference type="RefSeq" id="XP_055693376.1">
    <property type="nucleotide sequence ID" value="XM_055837401.1"/>
</dbReference>
<dbReference type="EMBL" id="AJWK01003972">
    <property type="status" value="NOT_ANNOTATED_CDS"/>
    <property type="molecule type" value="Genomic_DNA"/>
</dbReference>
<evidence type="ECO:0000256" key="1">
    <source>
        <dbReference type="ARBA" id="ARBA00022801"/>
    </source>
</evidence>
<protein>
    <recommendedName>
        <fullName evidence="4">AB hydrolase-1 domain-containing protein</fullName>
    </recommendedName>
</protein>
<evidence type="ECO:0000259" key="4">
    <source>
        <dbReference type="Pfam" id="PF00561"/>
    </source>
</evidence>
<dbReference type="OrthoDB" id="408373at2759"/>
<dbReference type="PRINTS" id="PR00412">
    <property type="entry name" value="EPOXHYDRLASE"/>
</dbReference>
<sequence length="416" mass="48107">MRFNQIDESNYKVLEVISKWDIVVCYISGIFLGVWVTIKWFIHYLWTLVNPRSSTTAARNHSVPDKPPSYLVDSNFGRHSYVKLNRTKFHFVEAGNLTDPVILLLHGFPDCWIGWRDQIKELSRFFRVIALDLKGFNDSDKPMWRREYGLERVCRELVDFIHSLNVNSVTLMGHDLGGILGWILAHTNPLVINRLICVSAPHPNLIWSNLESSKVPINSAWIKFIQLPYLPEVEHVRPDSNFLERNFTHVDNTRAKSKYNNLQPLNGSSNEKGHILDAYRYIFSRHEDWNGPLNYYRNLPFYRIREGSSLIVCPCLIVTGNSDPLFRLESLIKSTDFCENFVVKIIEGAAHWPHQEIPHEFNRIILKFLVGSRASQTMEKIEKVNNKGLMGLMLGAVSNSVNKIHNTVQMRTTEAF</sequence>
<dbReference type="GO" id="GO:0004301">
    <property type="term" value="F:epoxide hydrolase activity"/>
    <property type="evidence" value="ECO:0007669"/>
    <property type="project" value="UniProtKB-ARBA"/>
</dbReference>
<dbReference type="VEuPathDB" id="VectorBase:LLOJ001026"/>
<evidence type="ECO:0000313" key="6">
    <source>
        <dbReference type="Proteomes" id="UP000092461"/>
    </source>
</evidence>
<dbReference type="EnsemblMetazoa" id="LLOJ001026-RA">
    <property type="protein sequence ID" value="LLOJ001026-PA"/>
    <property type="gene ID" value="LLOJ001026"/>
</dbReference>
<proteinExistence type="inferred from homology"/>
<dbReference type="InterPro" id="IPR000639">
    <property type="entry name" value="Epox_hydrolase-like"/>
</dbReference>
<evidence type="ECO:0000256" key="2">
    <source>
        <dbReference type="ARBA" id="ARBA00038334"/>
    </source>
</evidence>
<keyword evidence="3" id="KW-0812">Transmembrane</keyword>
<evidence type="ECO:0000256" key="3">
    <source>
        <dbReference type="SAM" id="Phobius"/>
    </source>
</evidence>
<keyword evidence="1" id="KW-0378">Hydrolase</keyword>
<keyword evidence="3" id="KW-0472">Membrane</keyword>
<evidence type="ECO:0000313" key="5">
    <source>
        <dbReference type="EnsemblMetazoa" id="LLOJ001026-PA"/>
    </source>
</evidence>
<comment type="similarity">
    <text evidence="2">Belongs to the AB hydrolase superfamily. Epoxide hydrolase family.</text>
</comment>
<dbReference type="Gene3D" id="3.40.50.1820">
    <property type="entry name" value="alpha/beta hydrolase"/>
    <property type="match status" value="1"/>
</dbReference>
<keyword evidence="3" id="KW-1133">Transmembrane helix</keyword>
<accession>A0A1B0GH51</accession>
<feature type="domain" description="AB hydrolase-1" evidence="4">
    <location>
        <begin position="100"/>
        <end position="354"/>
    </location>
</feature>
<dbReference type="AlphaFoldDB" id="A0A1B0GH51"/>
<dbReference type="InterPro" id="IPR000073">
    <property type="entry name" value="AB_hydrolase_1"/>
</dbReference>
<dbReference type="PANTHER" id="PTHR43329">
    <property type="entry name" value="EPOXIDE HYDROLASE"/>
    <property type="match status" value="1"/>
</dbReference>
<feature type="transmembrane region" description="Helical" evidence="3">
    <location>
        <begin position="20"/>
        <end position="46"/>
    </location>
</feature>
<dbReference type="Pfam" id="PF00561">
    <property type="entry name" value="Abhydrolase_1"/>
    <property type="match status" value="1"/>
</dbReference>
<reference evidence="5" key="1">
    <citation type="submission" date="2020-05" db="UniProtKB">
        <authorList>
            <consortium name="EnsemblMetazoa"/>
        </authorList>
    </citation>
    <scope>IDENTIFICATION</scope>
    <source>
        <strain evidence="5">Jacobina</strain>
    </source>
</reference>
<dbReference type="InterPro" id="IPR029058">
    <property type="entry name" value="AB_hydrolase_fold"/>
</dbReference>